<proteinExistence type="predicted"/>
<accession>A0ABN3W343</accession>
<evidence type="ECO:0008006" key="4">
    <source>
        <dbReference type="Google" id="ProtNLM"/>
    </source>
</evidence>
<keyword evidence="3" id="KW-1185">Reference proteome</keyword>
<dbReference type="EMBL" id="BAAAVI010000032">
    <property type="protein sequence ID" value="GAA2881389.1"/>
    <property type="molecule type" value="Genomic_DNA"/>
</dbReference>
<name>A0ABN3W343_9ACTN</name>
<organism evidence="2 3">
    <name type="scientific">Streptosporangium fragile</name>
    <dbReference type="NCBI Taxonomy" id="46186"/>
    <lineage>
        <taxon>Bacteria</taxon>
        <taxon>Bacillati</taxon>
        <taxon>Actinomycetota</taxon>
        <taxon>Actinomycetes</taxon>
        <taxon>Streptosporangiales</taxon>
        <taxon>Streptosporangiaceae</taxon>
        <taxon>Streptosporangium</taxon>
    </lineage>
</organism>
<gene>
    <name evidence="2" type="ORF">GCM10010517_44290</name>
</gene>
<keyword evidence="1" id="KW-0472">Membrane</keyword>
<reference evidence="2 3" key="1">
    <citation type="journal article" date="2019" name="Int. J. Syst. Evol. Microbiol.">
        <title>The Global Catalogue of Microorganisms (GCM) 10K type strain sequencing project: providing services to taxonomists for standard genome sequencing and annotation.</title>
        <authorList>
            <consortium name="The Broad Institute Genomics Platform"/>
            <consortium name="The Broad Institute Genome Sequencing Center for Infectious Disease"/>
            <person name="Wu L."/>
            <person name="Ma J."/>
        </authorList>
    </citation>
    <scope>NUCLEOTIDE SEQUENCE [LARGE SCALE GENOMIC DNA]</scope>
    <source>
        <strain evidence="2 3">JCM 6242</strain>
    </source>
</reference>
<evidence type="ECO:0000313" key="2">
    <source>
        <dbReference type="EMBL" id="GAA2881389.1"/>
    </source>
</evidence>
<dbReference type="RefSeq" id="WP_344974670.1">
    <property type="nucleotide sequence ID" value="NZ_BAAAVI010000032.1"/>
</dbReference>
<feature type="transmembrane region" description="Helical" evidence="1">
    <location>
        <begin position="53"/>
        <end position="75"/>
    </location>
</feature>
<dbReference type="Proteomes" id="UP001500831">
    <property type="component" value="Unassembled WGS sequence"/>
</dbReference>
<evidence type="ECO:0000313" key="3">
    <source>
        <dbReference type="Proteomes" id="UP001500831"/>
    </source>
</evidence>
<keyword evidence="1" id="KW-1133">Transmembrane helix</keyword>
<sequence>MADQRVDGVEAPQDGPRTGRGVAWAVTEVFAPQYVALLLPPVAGGLAHGWAGAAWGLLAAALCAGIPAGVIAVGVRRGRLDSMHLVDRRSRKGPMLAGLVAVVVGLVLLAVLDAPAIVTATAAVMLGWVLVMGPITLLWKISFHTGVSAGATVVLAHILPPALTLVVGALLVAVIGWARVRVTHHTPAQAVAGAVGGAGVAWGVPALLL</sequence>
<comment type="caution">
    <text evidence="2">The sequence shown here is derived from an EMBL/GenBank/DDBJ whole genome shotgun (WGS) entry which is preliminary data.</text>
</comment>
<feature type="transmembrane region" description="Helical" evidence="1">
    <location>
        <begin position="95"/>
        <end position="112"/>
    </location>
</feature>
<feature type="transmembrane region" description="Helical" evidence="1">
    <location>
        <begin position="118"/>
        <end position="139"/>
    </location>
</feature>
<keyword evidence="1" id="KW-0812">Transmembrane</keyword>
<protein>
    <recommendedName>
        <fullName evidence="4">PAP2 superfamily protein</fullName>
    </recommendedName>
</protein>
<evidence type="ECO:0000256" key="1">
    <source>
        <dbReference type="SAM" id="Phobius"/>
    </source>
</evidence>
<feature type="transmembrane region" description="Helical" evidence="1">
    <location>
        <begin position="190"/>
        <end position="208"/>
    </location>
</feature>
<feature type="transmembrane region" description="Helical" evidence="1">
    <location>
        <begin position="151"/>
        <end position="178"/>
    </location>
</feature>